<dbReference type="InterPro" id="IPR001841">
    <property type="entry name" value="Znf_RING"/>
</dbReference>
<reference evidence="13" key="1">
    <citation type="submission" date="2019-03" db="EMBL/GenBank/DDBJ databases">
        <title>Long read genome sequence of the mycoparasitic Pythium oligandrum ATCC 38472 isolated from sugarbeet rhizosphere.</title>
        <authorList>
            <person name="Gaulin E."/>
        </authorList>
    </citation>
    <scope>NUCLEOTIDE SEQUENCE</scope>
    <source>
        <strain evidence="13">ATCC 38472_TT</strain>
    </source>
</reference>
<dbReference type="InterPro" id="IPR001357">
    <property type="entry name" value="BRCT_dom"/>
</dbReference>
<dbReference type="GO" id="GO:0045944">
    <property type="term" value="P:positive regulation of transcription by RNA polymerase II"/>
    <property type="evidence" value="ECO:0007669"/>
    <property type="project" value="TreeGrafter"/>
</dbReference>
<keyword evidence="7" id="KW-0234">DNA repair</keyword>
<evidence type="ECO:0000256" key="3">
    <source>
        <dbReference type="ARBA" id="ARBA00022737"/>
    </source>
</evidence>
<dbReference type="Gene3D" id="3.40.50.10190">
    <property type="entry name" value="BRCT domain"/>
    <property type="match status" value="2"/>
</dbReference>
<dbReference type="PROSITE" id="PS50089">
    <property type="entry name" value="ZF_RING_2"/>
    <property type="match status" value="1"/>
</dbReference>
<comment type="caution">
    <text evidence="13">The sequence shown here is derived from an EMBL/GenBank/DDBJ whole genome shotgun (WGS) entry which is preliminary data.</text>
</comment>
<dbReference type="PROSITE" id="PS00518">
    <property type="entry name" value="ZF_RING_1"/>
    <property type="match status" value="1"/>
</dbReference>
<gene>
    <name evidence="13" type="ORF">Poli38472_002847</name>
</gene>
<evidence type="ECO:0000256" key="2">
    <source>
        <dbReference type="ARBA" id="ARBA00022723"/>
    </source>
</evidence>
<dbReference type="InterPro" id="IPR017907">
    <property type="entry name" value="Znf_RING_CS"/>
</dbReference>
<dbReference type="GO" id="GO:0005634">
    <property type="term" value="C:nucleus"/>
    <property type="evidence" value="ECO:0007669"/>
    <property type="project" value="UniProtKB-SubCell"/>
</dbReference>
<evidence type="ECO:0000256" key="8">
    <source>
        <dbReference type="ARBA" id="ARBA00023242"/>
    </source>
</evidence>
<keyword evidence="5 9" id="KW-0863">Zinc-finger</keyword>
<organism evidence="13 14">
    <name type="scientific">Pythium oligandrum</name>
    <name type="common">Mycoparasitic fungus</name>
    <dbReference type="NCBI Taxonomy" id="41045"/>
    <lineage>
        <taxon>Eukaryota</taxon>
        <taxon>Sar</taxon>
        <taxon>Stramenopiles</taxon>
        <taxon>Oomycota</taxon>
        <taxon>Peronosporomycetes</taxon>
        <taxon>Pythiales</taxon>
        <taxon>Pythiaceae</taxon>
        <taxon>Pythium</taxon>
    </lineage>
</organism>
<feature type="compositionally biased region" description="Polar residues" evidence="10">
    <location>
        <begin position="188"/>
        <end position="197"/>
    </location>
</feature>
<dbReference type="Pfam" id="PF13639">
    <property type="entry name" value="zf-RING_2"/>
    <property type="match status" value="1"/>
</dbReference>
<feature type="region of interest" description="Disordered" evidence="10">
    <location>
        <begin position="216"/>
        <end position="240"/>
    </location>
</feature>
<keyword evidence="2" id="KW-0479">Metal-binding</keyword>
<dbReference type="InterPro" id="IPR036420">
    <property type="entry name" value="BRCT_dom_sf"/>
</dbReference>
<name>A0A8K1C6G5_PYTOL</name>
<feature type="compositionally biased region" description="Basic and acidic residues" evidence="10">
    <location>
        <begin position="173"/>
        <end position="186"/>
    </location>
</feature>
<dbReference type="SMART" id="SM00184">
    <property type="entry name" value="RING"/>
    <property type="match status" value="1"/>
</dbReference>
<dbReference type="EMBL" id="SPLM01000144">
    <property type="protein sequence ID" value="TMW56922.1"/>
    <property type="molecule type" value="Genomic_DNA"/>
</dbReference>
<evidence type="ECO:0000256" key="6">
    <source>
        <dbReference type="ARBA" id="ARBA00022833"/>
    </source>
</evidence>
<evidence type="ECO:0000256" key="1">
    <source>
        <dbReference type="ARBA" id="ARBA00004123"/>
    </source>
</evidence>
<comment type="subcellular location">
    <subcellularLocation>
        <location evidence="1">Nucleus</location>
    </subcellularLocation>
</comment>
<sequence length="642" mass="71425">MAMTSPGVEGQVHVDALDAHEGDTSAANGTMDAEVAASPSRAQKRALKRVVDAMEGFVQQLQCAICLCPYTKPASLPCNHCFCEECIHRALELKPVCPICKTPAKKRRLRYDTMIQQLLHATDLWASAQNPIDLTLTPEPVRPKTTVEAPSFLLLAEETTPVRINPLIVAAPSEERASPTRRRLLEESPTQPTQMTQLPSSPMLLAQVEVDVAMPSPEKSPEQANDTSHRPTNGLIPHTFPLGSKAQLERVITETMIERAEQHANGQSQPFMVGQLVEVIDRTWRGVNKPGGAAWITEINADGTYNVRYIIGTRKESNIPDMYILIPREEMVSFASPGSSVKKHRRKSIKSSKTTPQSVDLLANGHLKHRPPQADAVLLFSGYSDDDMIQMRVWADTIGAQVLNQWSDYVTHVIAKCATNKEIVDNALEAEAESGSAVNPTRKRALFREQTNKRWVKIRSLKYLKGLVGGRWIVSEGWLRECARQGKRVSEAAFETDGHLKAQHIESACRRARLLREANLHRLGPSPDAFKLGTQLFVGLCFHIFGEFLPPMPPPSELDTLLRIGGGKVIRYLDDIAAEMDKEENRGRILVIICDKLNAAMLRRTTKELTALPQLQSVEGKRVVSYQWLLNSISEATLRSFQ</sequence>
<dbReference type="AlphaFoldDB" id="A0A8K1C6G5"/>
<keyword evidence="3" id="KW-0677">Repeat</keyword>
<dbReference type="PROSITE" id="PS50172">
    <property type="entry name" value="BRCT"/>
    <property type="match status" value="2"/>
</dbReference>
<accession>A0A8K1C6G5</accession>
<dbReference type="GO" id="GO:0004842">
    <property type="term" value="F:ubiquitin-protein transferase activity"/>
    <property type="evidence" value="ECO:0007669"/>
    <property type="project" value="TreeGrafter"/>
</dbReference>
<dbReference type="InterPro" id="IPR031099">
    <property type="entry name" value="BRCA1-associated"/>
</dbReference>
<evidence type="ECO:0008006" key="15">
    <source>
        <dbReference type="Google" id="ProtNLM"/>
    </source>
</evidence>
<dbReference type="SUPFAM" id="SSF57850">
    <property type="entry name" value="RING/U-box"/>
    <property type="match status" value="1"/>
</dbReference>
<keyword evidence="8" id="KW-0539">Nucleus</keyword>
<keyword evidence="6" id="KW-0862">Zinc</keyword>
<feature type="domain" description="BRCT" evidence="12">
    <location>
        <begin position="532"/>
        <end position="642"/>
    </location>
</feature>
<dbReference type="InterPro" id="IPR013083">
    <property type="entry name" value="Znf_RING/FYVE/PHD"/>
</dbReference>
<dbReference type="Gene3D" id="3.30.40.10">
    <property type="entry name" value="Zinc/RING finger domain, C3HC4 (zinc finger)"/>
    <property type="match status" value="1"/>
</dbReference>
<dbReference type="PANTHER" id="PTHR13763:SF0">
    <property type="entry name" value="BREAST CANCER TYPE 1 SUSCEPTIBILITY PROTEIN"/>
    <property type="match status" value="1"/>
</dbReference>
<evidence type="ECO:0000256" key="7">
    <source>
        <dbReference type="ARBA" id="ARBA00023204"/>
    </source>
</evidence>
<evidence type="ECO:0000256" key="10">
    <source>
        <dbReference type="SAM" id="MobiDB-lite"/>
    </source>
</evidence>
<dbReference type="GO" id="GO:0000724">
    <property type="term" value="P:double-strand break repair via homologous recombination"/>
    <property type="evidence" value="ECO:0007669"/>
    <property type="project" value="TreeGrafter"/>
</dbReference>
<proteinExistence type="predicted"/>
<keyword evidence="4" id="KW-0227">DNA damage</keyword>
<dbReference type="OrthoDB" id="527344at2759"/>
<evidence type="ECO:0000256" key="4">
    <source>
        <dbReference type="ARBA" id="ARBA00022763"/>
    </source>
</evidence>
<dbReference type="GO" id="GO:0008270">
    <property type="term" value="F:zinc ion binding"/>
    <property type="evidence" value="ECO:0007669"/>
    <property type="project" value="UniProtKB-KW"/>
</dbReference>
<keyword evidence="14" id="KW-1185">Reference proteome</keyword>
<feature type="domain" description="BRCT" evidence="12">
    <location>
        <begin position="375"/>
        <end position="496"/>
    </location>
</feature>
<dbReference type="SUPFAM" id="SSF52113">
    <property type="entry name" value="BRCT domain"/>
    <property type="match status" value="2"/>
</dbReference>
<protein>
    <recommendedName>
        <fullName evidence="15">RING-type E3 ubiquitin transferase BRCA1</fullName>
    </recommendedName>
</protein>
<feature type="region of interest" description="Disordered" evidence="10">
    <location>
        <begin position="173"/>
        <end position="197"/>
    </location>
</feature>
<evidence type="ECO:0000259" key="12">
    <source>
        <dbReference type="PROSITE" id="PS50172"/>
    </source>
</evidence>
<feature type="domain" description="RING-type" evidence="11">
    <location>
        <begin position="63"/>
        <end position="101"/>
    </location>
</feature>
<evidence type="ECO:0000256" key="9">
    <source>
        <dbReference type="PROSITE-ProRule" id="PRU00175"/>
    </source>
</evidence>
<evidence type="ECO:0000259" key="11">
    <source>
        <dbReference type="PROSITE" id="PS50089"/>
    </source>
</evidence>
<evidence type="ECO:0000256" key="5">
    <source>
        <dbReference type="ARBA" id="ARBA00022771"/>
    </source>
</evidence>
<evidence type="ECO:0000313" key="14">
    <source>
        <dbReference type="Proteomes" id="UP000794436"/>
    </source>
</evidence>
<dbReference type="PANTHER" id="PTHR13763">
    <property type="entry name" value="BREAST CANCER TYPE 1 SUSCEPTIBILITY PROTEIN BRCA1"/>
    <property type="match status" value="1"/>
</dbReference>
<evidence type="ECO:0000313" key="13">
    <source>
        <dbReference type="EMBL" id="TMW56922.1"/>
    </source>
</evidence>
<dbReference type="Proteomes" id="UP000794436">
    <property type="component" value="Unassembled WGS sequence"/>
</dbReference>